<reference evidence="2 3" key="1">
    <citation type="submission" date="2020-01" db="EMBL/GenBank/DDBJ databases">
        <title>Paenibacillus soybeanensis sp. nov. isolated from the nodules of soybean (Glycine max(L.) Merr).</title>
        <authorList>
            <person name="Wang H."/>
        </authorList>
    </citation>
    <scope>NUCLEOTIDE SEQUENCE [LARGE SCALE GENOMIC DNA]</scope>
    <source>
        <strain evidence="2 3">DSM 23054</strain>
    </source>
</reference>
<keyword evidence="3" id="KW-1185">Reference proteome</keyword>
<dbReference type="Proteomes" id="UP000558113">
    <property type="component" value="Unassembled WGS sequence"/>
</dbReference>
<gene>
    <name evidence="2" type="ORF">GT003_31210</name>
</gene>
<keyword evidence="1" id="KW-0812">Transmembrane</keyword>
<feature type="transmembrane region" description="Helical" evidence="1">
    <location>
        <begin position="35"/>
        <end position="59"/>
    </location>
</feature>
<organism evidence="2 3">
    <name type="scientific">Paenibacillus sacheonensis</name>
    <dbReference type="NCBI Taxonomy" id="742054"/>
    <lineage>
        <taxon>Bacteria</taxon>
        <taxon>Bacillati</taxon>
        <taxon>Bacillota</taxon>
        <taxon>Bacilli</taxon>
        <taxon>Bacillales</taxon>
        <taxon>Paenibacillaceae</taxon>
        <taxon>Paenibacillus</taxon>
    </lineage>
</organism>
<keyword evidence="1" id="KW-1133">Transmembrane helix</keyword>
<comment type="caution">
    <text evidence="2">The sequence shown here is derived from an EMBL/GenBank/DDBJ whole genome shotgun (WGS) entry which is preliminary data.</text>
</comment>
<name>A0A7X4YXJ3_9BACL</name>
<dbReference type="RefSeq" id="WP_161705436.1">
    <property type="nucleotide sequence ID" value="NZ_JAAAMU010000033.1"/>
</dbReference>
<sequence>MYIVILSLCIVCVIVADYREGVRDGPRPSRTKLTYGLLLALALYHMADATGLIHVMTYYDTANALFGPAADALFKWFKLRG</sequence>
<proteinExistence type="predicted"/>
<protein>
    <submittedName>
        <fullName evidence="2">Uncharacterized protein</fullName>
    </submittedName>
</protein>
<evidence type="ECO:0000313" key="2">
    <source>
        <dbReference type="EMBL" id="NBC73434.1"/>
    </source>
</evidence>
<evidence type="ECO:0000256" key="1">
    <source>
        <dbReference type="SAM" id="Phobius"/>
    </source>
</evidence>
<accession>A0A7X4YXJ3</accession>
<keyword evidence="1" id="KW-0472">Membrane</keyword>
<dbReference type="EMBL" id="JAAAMU010000033">
    <property type="protein sequence ID" value="NBC73434.1"/>
    <property type="molecule type" value="Genomic_DNA"/>
</dbReference>
<evidence type="ECO:0000313" key="3">
    <source>
        <dbReference type="Proteomes" id="UP000558113"/>
    </source>
</evidence>
<dbReference type="AlphaFoldDB" id="A0A7X4YXJ3"/>
<dbReference type="OrthoDB" id="9979101at2"/>